<gene>
    <name evidence="1" type="ORF">RYF40_004495</name>
</gene>
<reference evidence="1" key="1">
    <citation type="submission" date="2024-02" db="EMBL/GenBank/DDBJ databases">
        <authorList>
            <consortium name="Clinical and Environmental Microbiology Branch: Whole genome sequencing antimicrobial resistance pathogens in the healthcare setting"/>
        </authorList>
    </citation>
    <scope>NUCLEOTIDE SEQUENCE</scope>
    <source>
        <strain evidence="1">2023BB-00086</strain>
    </source>
</reference>
<protein>
    <submittedName>
        <fullName evidence="1">Phage tail protein</fullName>
    </submittedName>
</protein>
<organism evidence="1">
    <name type="scientific">Klebsiella oxytoca</name>
    <dbReference type="NCBI Taxonomy" id="571"/>
    <lineage>
        <taxon>Bacteria</taxon>
        <taxon>Pseudomonadati</taxon>
        <taxon>Pseudomonadota</taxon>
        <taxon>Gammaproteobacteria</taxon>
        <taxon>Enterobacterales</taxon>
        <taxon>Enterobacteriaceae</taxon>
        <taxon>Klebsiella/Raoultella group</taxon>
        <taxon>Klebsiella</taxon>
    </lineage>
</organism>
<dbReference type="RefSeq" id="WP_142448153.1">
    <property type="nucleotide sequence ID" value="NZ_CABGIA010000011.1"/>
</dbReference>
<dbReference type="EMBL" id="ABNOCX020000011">
    <property type="protein sequence ID" value="EML7084002.1"/>
    <property type="molecule type" value="Genomic_DNA"/>
</dbReference>
<dbReference type="InterPro" id="IPR011050">
    <property type="entry name" value="Pectin_lyase_fold/virulence"/>
</dbReference>
<evidence type="ECO:0000313" key="1">
    <source>
        <dbReference type="EMBL" id="EML7084002.1"/>
    </source>
</evidence>
<dbReference type="AlphaFoldDB" id="A0AAI9E005"/>
<sequence>MTVSTEVDHNDYTGNGVTTSFPYTFRIFQKSDLMVQVADLNENITVLTLDTDYTVTGAGGYSGGAVVLASPLANGWQISISRDLPVTQETDLRNQGKFFAEVHEDAFDKLTMLIQQCFGFLRLALRKPSFIANYYDALNNRIKNLRDPSQDQDAATKHYVDDSVAGSNSHADDLFKRTLRVPESSVEPVPFLDIRKEMLLGFNSFGDPVAIAGQTETADLALKLAAYFGTSLIGMPLSGNLFDLVKNMVTPAMFHAKAGNTDNGGLGFAHDNSLCFQKMFNAVRDNGGGLVIIDDEYCVDFCLFPHTNTTVMFVGRGGMQFINPRSATTGRGGFIIGSSREFNFDQAWSLYQSGNYPGSIVNASFTDPAQKQYLRDNQQFVQAERVNFINPVIKAYYTDSTYWGGFAINCVNAQHVRILNPVFNGWTEGVNVGSDVPPNTPSCYDVKIHNMRVIKADLVRTYYAGFFFANSTNCEISEGSLETPLTAGTSNGSFGALNFTEDCVIRDINVPNLGRTVSSEGILINNSKGCLVKNIKMGNAKSAVSTFYVDATTNDANNPNFIDGVEANNCDQALGVTGKYAVFSNIKATNCLQELFFRNANATGNRFKSKPDSITISDSSANLKYWYLINNTVSGWRRKYTWLRPLDILRTPFTSLSSWNSNNSVKFNSGATGTFLYKIPESMTAVSGFTAYGDFSVGAAAAATDSVCTIDVISMAAVDGNQTAPVILLTASVSAHSNGDGIWSLSADVQSTSPGYLPMEGAASGVDNTMYLRVTYSNGVANNTLKEIGLRHYGV</sequence>
<comment type="caution">
    <text evidence="1">The sequence shown here is derived from an EMBL/GenBank/DDBJ whole genome shotgun (WGS) entry which is preliminary data.</text>
</comment>
<name>A0AAI9E005_KLEOX</name>
<accession>A0AAI9E005</accession>
<dbReference type="SUPFAM" id="SSF51126">
    <property type="entry name" value="Pectin lyase-like"/>
    <property type="match status" value="1"/>
</dbReference>
<proteinExistence type="predicted"/>